<evidence type="ECO:0000313" key="2">
    <source>
        <dbReference type="EMBL" id="OMP08379.1"/>
    </source>
</evidence>
<gene>
    <name evidence="2" type="ORF">COLO4_06532</name>
</gene>
<dbReference type="AlphaFoldDB" id="A0A1R3KMU4"/>
<protein>
    <submittedName>
        <fullName evidence="2">Uncharacterized protein</fullName>
    </submittedName>
</protein>
<keyword evidence="3" id="KW-1185">Reference proteome</keyword>
<comment type="caution">
    <text evidence="2">The sequence shown here is derived from an EMBL/GenBank/DDBJ whole genome shotgun (WGS) entry which is preliminary data.</text>
</comment>
<organism evidence="2 3">
    <name type="scientific">Corchorus olitorius</name>
    <dbReference type="NCBI Taxonomy" id="93759"/>
    <lineage>
        <taxon>Eukaryota</taxon>
        <taxon>Viridiplantae</taxon>
        <taxon>Streptophyta</taxon>
        <taxon>Embryophyta</taxon>
        <taxon>Tracheophyta</taxon>
        <taxon>Spermatophyta</taxon>
        <taxon>Magnoliopsida</taxon>
        <taxon>eudicotyledons</taxon>
        <taxon>Gunneridae</taxon>
        <taxon>Pentapetalae</taxon>
        <taxon>rosids</taxon>
        <taxon>malvids</taxon>
        <taxon>Malvales</taxon>
        <taxon>Malvaceae</taxon>
        <taxon>Grewioideae</taxon>
        <taxon>Apeibeae</taxon>
        <taxon>Corchorus</taxon>
    </lineage>
</organism>
<keyword evidence="1" id="KW-1133">Transmembrane helix</keyword>
<accession>A0A1R3KMU4</accession>
<name>A0A1R3KMU4_9ROSI</name>
<reference evidence="3" key="1">
    <citation type="submission" date="2013-09" db="EMBL/GenBank/DDBJ databases">
        <title>Corchorus olitorius genome sequencing.</title>
        <authorList>
            <person name="Alam M."/>
            <person name="Haque M.S."/>
            <person name="Islam M.S."/>
            <person name="Emdad E.M."/>
            <person name="Islam M.M."/>
            <person name="Ahmed B."/>
            <person name="Halim A."/>
            <person name="Hossen Q.M.M."/>
            <person name="Hossain M.Z."/>
            <person name="Ahmed R."/>
            <person name="Khan M.M."/>
            <person name="Islam R."/>
            <person name="Rashid M.M."/>
            <person name="Khan S.A."/>
            <person name="Rahman M.S."/>
            <person name="Alam M."/>
            <person name="Yahiya A.S."/>
            <person name="Khan M.S."/>
            <person name="Azam M.S."/>
            <person name="Haque T."/>
            <person name="Lashkar M.Z.H."/>
            <person name="Akhand A.I."/>
            <person name="Morshed G."/>
            <person name="Roy S."/>
            <person name="Uddin K.S."/>
            <person name="Rabeya T."/>
            <person name="Hossain A.S."/>
            <person name="Chowdhury A."/>
            <person name="Snigdha A.R."/>
            <person name="Mortoza M.S."/>
            <person name="Matin S.A."/>
            <person name="Hoque S.M.E."/>
            <person name="Islam M.K."/>
            <person name="Roy D.K."/>
            <person name="Haider R."/>
            <person name="Moosa M.M."/>
            <person name="Elias S.M."/>
            <person name="Hasan A.M."/>
            <person name="Jahan S."/>
            <person name="Shafiuddin M."/>
            <person name="Mahmood N."/>
            <person name="Shommy N.S."/>
        </authorList>
    </citation>
    <scope>NUCLEOTIDE SEQUENCE [LARGE SCALE GENOMIC DNA]</scope>
    <source>
        <strain evidence="3">cv. O-4</strain>
    </source>
</reference>
<evidence type="ECO:0000256" key="1">
    <source>
        <dbReference type="SAM" id="Phobius"/>
    </source>
</evidence>
<evidence type="ECO:0000313" key="3">
    <source>
        <dbReference type="Proteomes" id="UP000187203"/>
    </source>
</evidence>
<dbReference type="EMBL" id="AWUE01012754">
    <property type="protein sequence ID" value="OMP08379.1"/>
    <property type="molecule type" value="Genomic_DNA"/>
</dbReference>
<feature type="transmembrane region" description="Helical" evidence="1">
    <location>
        <begin position="12"/>
        <end position="34"/>
    </location>
</feature>
<dbReference type="Proteomes" id="UP000187203">
    <property type="component" value="Unassembled WGS sequence"/>
</dbReference>
<keyword evidence="1" id="KW-0812">Transmembrane</keyword>
<dbReference type="PROSITE" id="PS51257">
    <property type="entry name" value="PROKAR_LIPOPROTEIN"/>
    <property type="match status" value="1"/>
</dbReference>
<keyword evidence="1" id="KW-0472">Membrane</keyword>
<proteinExistence type="predicted"/>
<sequence>MGRASLGRSECVPFFSVLFCVGSVWISACGFFVWKGEECVEWPVCEVMRERLWREREGKFLLPADKQGLPMRSYGQDLICLDLPYDNFDLLMYILATLAALYFPDLNLDYIAAVHLLALGCPCFIMPC</sequence>